<keyword evidence="2" id="KW-1185">Reference proteome</keyword>
<comment type="caution">
    <text evidence="1">The sequence shown here is derived from an EMBL/GenBank/DDBJ whole genome shotgun (WGS) entry which is preliminary data.</text>
</comment>
<dbReference type="Proteomes" id="UP000625711">
    <property type="component" value="Unassembled WGS sequence"/>
</dbReference>
<gene>
    <name evidence="1" type="ORF">GWI33_010368</name>
</gene>
<dbReference type="AlphaFoldDB" id="A0A834ICZ5"/>
<sequence>MVDGRIVIPITEAPNPTMALLQPSKCHRDAVPARSGGDCILCLIDKLLSWIFLDVKRREAQGRLRGWRGSGGFCILIRTGIRNNGNGLMCCRS</sequence>
<reference evidence="1" key="1">
    <citation type="submission" date="2020-08" db="EMBL/GenBank/DDBJ databases">
        <title>Genome sequencing and assembly of the red palm weevil Rhynchophorus ferrugineus.</title>
        <authorList>
            <person name="Dias G.B."/>
            <person name="Bergman C.M."/>
            <person name="Manee M."/>
        </authorList>
    </citation>
    <scope>NUCLEOTIDE SEQUENCE</scope>
    <source>
        <strain evidence="1">AA-2017</strain>
        <tissue evidence="1">Whole larva</tissue>
    </source>
</reference>
<dbReference type="EMBL" id="JAACXV010007020">
    <property type="protein sequence ID" value="KAF7276393.1"/>
    <property type="molecule type" value="Genomic_DNA"/>
</dbReference>
<evidence type="ECO:0000313" key="1">
    <source>
        <dbReference type="EMBL" id="KAF7276393.1"/>
    </source>
</evidence>
<organism evidence="1 2">
    <name type="scientific">Rhynchophorus ferrugineus</name>
    <name type="common">Red palm weevil</name>
    <name type="synonym">Curculio ferrugineus</name>
    <dbReference type="NCBI Taxonomy" id="354439"/>
    <lineage>
        <taxon>Eukaryota</taxon>
        <taxon>Metazoa</taxon>
        <taxon>Ecdysozoa</taxon>
        <taxon>Arthropoda</taxon>
        <taxon>Hexapoda</taxon>
        <taxon>Insecta</taxon>
        <taxon>Pterygota</taxon>
        <taxon>Neoptera</taxon>
        <taxon>Endopterygota</taxon>
        <taxon>Coleoptera</taxon>
        <taxon>Polyphaga</taxon>
        <taxon>Cucujiformia</taxon>
        <taxon>Curculionidae</taxon>
        <taxon>Dryophthorinae</taxon>
        <taxon>Rhynchophorus</taxon>
    </lineage>
</organism>
<proteinExistence type="predicted"/>
<evidence type="ECO:0000313" key="2">
    <source>
        <dbReference type="Proteomes" id="UP000625711"/>
    </source>
</evidence>
<protein>
    <submittedName>
        <fullName evidence="1">Uncharacterized protein</fullName>
    </submittedName>
</protein>
<accession>A0A834ICZ5</accession>
<name>A0A834ICZ5_RHYFE</name>